<keyword evidence="2" id="KW-1185">Reference proteome</keyword>
<dbReference type="KEGG" id="vg:13826700"/>
<dbReference type="Proteomes" id="UP000008042">
    <property type="component" value="Segment"/>
</dbReference>
<protein>
    <submittedName>
        <fullName evidence="1">Uncharacterized protein</fullName>
    </submittedName>
</protein>
<proteinExistence type="predicted"/>
<name>K4HY45_9CAUD</name>
<dbReference type="GeneID" id="13826700"/>
<dbReference type="RefSeq" id="YP_006906234.1">
    <property type="nucleotide sequence ID" value="NC_018836.1"/>
</dbReference>
<evidence type="ECO:0000313" key="2">
    <source>
        <dbReference type="Proteomes" id="UP000008042"/>
    </source>
</evidence>
<evidence type="ECO:0000313" key="1">
    <source>
        <dbReference type="EMBL" id="AFU62036.1"/>
    </source>
</evidence>
<gene>
    <name evidence="1" type="ORF">phiHau3_58</name>
</gene>
<accession>K4HY45</accession>
<dbReference type="EMBL" id="JX182369">
    <property type="protein sequence ID" value="AFU62036.1"/>
    <property type="molecule type" value="Genomic_DNA"/>
</dbReference>
<reference evidence="2" key="1">
    <citation type="submission" date="2012-06" db="EMBL/GenBank/DDBJ databases">
        <authorList>
            <person name="Smith M.C.M."/>
            <person name="Hendrix R."/>
            <person name="Hatfull G.F."/>
            <person name="Buttner M.J."/>
            <person name="Bibb M.J."/>
        </authorList>
    </citation>
    <scope>NUCLEOTIDE SEQUENCE [LARGE SCALE GENOMIC DNA]</scope>
</reference>
<organism evidence="1 2">
    <name type="scientific">Streptomyces phage phiHau3</name>
    <dbReference type="NCBI Taxonomy" id="1204524"/>
    <lineage>
        <taxon>Viruses</taxon>
        <taxon>Duplodnaviria</taxon>
        <taxon>Heunggongvirae</taxon>
        <taxon>Uroviricota</taxon>
        <taxon>Caudoviricetes</taxon>
        <taxon>Arquatrovirinae</taxon>
        <taxon>Hautrevirus</taxon>
        <taxon>Hautrevirus hau3</taxon>
    </lineage>
</organism>
<sequence length="77" mass="8702">MSVREEQTVKTRNGWGWIKGFGYANGTPERSVLETPDYQALYEDARERLTQVEEVLLNVPAHRAVGDALDIILAEQV</sequence>